<protein>
    <submittedName>
        <fullName evidence="1">Crp/Fnr family transcriptional regulator</fullName>
    </submittedName>
</protein>
<dbReference type="EMBL" id="QPKV01000005">
    <property type="protein sequence ID" value="RDC55938.1"/>
    <property type="molecule type" value="Genomic_DNA"/>
</dbReference>
<accession>A0A369Q0S3</accession>
<dbReference type="Proteomes" id="UP000253961">
    <property type="component" value="Unassembled WGS sequence"/>
</dbReference>
<sequence>MNSDFFKEEDRKGMLIRYFQQYIDVPSKMKTYILEDCSTKTFNKHKFLVSPLDLFPNVYFILKGTVRGFVRNNGEEVTTWISLEKNIVGLTLYPSSTGCEKTQYIQALEETEVIIITYALIEKLLSLFPEMSVLTRKLLWVQYQEAEERNFIIRLSSAPKRIKRLKDTNPDFFTRIPLKYLASFLGMRIETLSRLRSKS</sequence>
<dbReference type="InterPro" id="IPR014710">
    <property type="entry name" value="RmlC-like_jellyroll"/>
</dbReference>
<dbReference type="InterPro" id="IPR018490">
    <property type="entry name" value="cNMP-bd_dom_sf"/>
</dbReference>
<dbReference type="RefSeq" id="WP_115403402.1">
    <property type="nucleotide sequence ID" value="NZ_QPKV01000005.1"/>
</dbReference>
<organism evidence="1 2">
    <name type="scientific">Pedobacter chinensis</name>
    <dbReference type="NCBI Taxonomy" id="2282421"/>
    <lineage>
        <taxon>Bacteria</taxon>
        <taxon>Pseudomonadati</taxon>
        <taxon>Bacteroidota</taxon>
        <taxon>Sphingobacteriia</taxon>
        <taxon>Sphingobacteriales</taxon>
        <taxon>Sphingobacteriaceae</taxon>
        <taxon>Pedobacter</taxon>
    </lineage>
</organism>
<dbReference type="Gene3D" id="2.60.120.10">
    <property type="entry name" value="Jelly Rolls"/>
    <property type="match status" value="1"/>
</dbReference>
<dbReference type="AlphaFoldDB" id="A0A369Q0S3"/>
<name>A0A369Q0S3_9SPHI</name>
<dbReference type="OrthoDB" id="752588at2"/>
<gene>
    <name evidence="1" type="ORF">DU508_13835</name>
</gene>
<evidence type="ECO:0000313" key="1">
    <source>
        <dbReference type="EMBL" id="RDC55938.1"/>
    </source>
</evidence>
<reference evidence="1 2" key="1">
    <citation type="submission" date="2018-07" db="EMBL/GenBank/DDBJ databases">
        <title>Pedobacter sp. nov., isolated from soil.</title>
        <authorList>
            <person name="Zhou L.Y."/>
            <person name="Du Z.J."/>
        </authorList>
    </citation>
    <scope>NUCLEOTIDE SEQUENCE [LARGE SCALE GENOMIC DNA]</scope>
    <source>
        <strain evidence="1 2">JDX94</strain>
    </source>
</reference>
<proteinExistence type="predicted"/>
<evidence type="ECO:0000313" key="2">
    <source>
        <dbReference type="Proteomes" id="UP000253961"/>
    </source>
</evidence>
<comment type="caution">
    <text evidence="1">The sequence shown here is derived from an EMBL/GenBank/DDBJ whole genome shotgun (WGS) entry which is preliminary data.</text>
</comment>
<keyword evidence="2" id="KW-1185">Reference proteome</keyword>
<dbReference type="SUPFAM" id="SSF51206">
    <property type="entry name" value="cAMP-binding domain-like"/>
    <property type="match status" value="1"/>
</dbReference>